<reference evidence="3 4" key="1">
    <citation type="journal article" date="2016" name="Nat. Commun.">
        <title>Thousands of microbial genomes shed light on interconnected biogeochemical processes in an aquifer system.</title>
        <authorList>
            <person name="Anantharaman K."/>
            <person name="Brown C.T."/>
            <person name="Hug L.A."/>
            <person name="Sharon I."/>
            <person name="Castelle C.J."/>
            <person name="Probst A.J."/>
            <person name="Thomas B.C."/>
            <person name="Singh A."/>
            <person name="Wilkins M.J."/>
            <person name="Karaoz U."/>
            <person name="Brodie E.L."/>
            <person name="Williams K.H."/>
            <person name="Hubbard S.S."/>
            <person name="Banfield J.F."/>
        </authorList>
    </citation>
    <scope>NUCLEOTIDE SEQUENCE [LARGE SCALE GENOMIC DNA]</scope>
</reference>
<dbReference type="InterPro" id="IPR000587">
    <property type="entry name" value="Creatinase_N"/>
</dbReference>
<dbReference type="Pfam" id="PF00557">
    <property type="entry name" value="Peptidase_M24"/>
    <property type="match status" value="1"/>
</dbReference>
<feature type="domain" description="Peptidase M24" evidence="1">
    <location>
        <begin position="146"/>
        <end position="347"/>
    </location>
</feature>
<sequence length="358" mass="40144">MKPRIEKIRQILAKEKLAAFVVFNHEDDNKNLFYLTHFSGSSGVLVVTKKQAFLFVDGRYKERARQEALHSRIVNTLRRESSGEVIARALRLGKVRKGARVGYEGKRVSVLLEREWRKYVPAKMIPTDFLVERMRQCKDKREIAALSHACKVTSAIFTEISKRIHAGMRECDIAAEIDHRLRKAGATAPSFPTIVAGGQNSALPHHKTGNRRVRAGEPVVIDFGGVFESSYCSDLTRTIFVPGKKPSKKLMEIYDIVLAANKKAFRDVKPGMSWKNYDAIARDYIAKSGYGKEFLHGLGHSLGLEAHDPYNYKNDPITTGTVFTNEPGVYLLGLGGVRIEDDLVMTKSGPKRLTNTPQ</sequence>
<dbReference type="InterPro" id="IPR029149">
    <property type="entry name" value="Creatin/AminoP/Spt16_N"/>
</dbReference>
<dbReference type="STRING" id="1798508.A3A35_02105"/>
<dbReference type="AlphaFoldDB" id="A0A1F6ECV2"/>
<dbReference type="InterPro" id="IPR050659">
    <property type="entry name" value="Peptidase_M24B"/>
</dbReference>
<dbReference type="Pfam" id="PF01321">
    <property type="entry name" value="Creatinase_N"/>
    <property type="match status" value="1"/>
</dbReference>
<dbReference type="Gene3D" id="3.40.350.10">
    <property type="entry name" value="Creatinase/prolidase N-terminal domain"/>
    <property type="match status" value="1"/>
</dbReference>
<feature type="domain" description="Creatinase N-terminal" evidence="2">
    <location>
        <begin position="4"/>
        <end position="137"/>
    </location>
</feature>
<evidence type="ECO:0000313" key="3">
    <source>
        <dbReference type="EMBL" id="OGG71505.1"/>
    </source>
</evidence>
<protein>
    <recommendedName>
        <fullName evidence="5">Peptidase M24 domain-containing protein</fullName>
    </recommendedName>
</protein>
<evidence type="ECO:0000259" key="1">
    <source>
        <dbReference type="Pfam" id="PF00557"/>
    </source>
</evidence>
<dbReference type="SUPFAM" id="SSF53092">
    <property type="entry name" value="Creatinase/prolidase N-terminal domain"/>
    <property type="match status" value="1"/>
</dbReference>
<evidence type="ECO:0000259" key="2">
    <source>
        <dbReference type="Pfam" id="PF01321"/>
    </source>
</evidence>
<name>A0A1F6ECV2_9BACT</name>
<dbReference type="SUPFAM" id="SSF55920">
    <property type="entry name" value="Creatinase/aminopeptidase"/>
    <property type="match status" value="1"/>
</dbReference>
<dbReference type="PANTHER" id="PTHR46112:SF2">
    <property type="entry name" value="XAA-PRO AMINOPEPTIDASE P-RELATED"/>
    <property type="match status" value="1"/>
</dbReference>
<proteinExistence type="predicted"/>
<dbReference type="Proteomes" id="UP000179115">
    <property type="component" value="Unassembled WGS sequence"/>
</dbReference>
<dbReference type="Gene3D" id="3.90.230.10">
    <property type="entry name" value="Creatinase/methionine aminopeptidase superfamily"/>
    <property type="match status" value="1"/>
</dbReference>
<accession>A0A1F6ECV2</accession>
<dbReference type="EMBL" id="MFLV01000017">
    <property type="protein sequence ID" value="OGG71505.1"/>
    <property type="molecule type" value="Genomic_DNA"/>
</dbReference>
<dbReference type="InterPro" id="IPR036005">
    <property type="entry name" value="Creatinase/aminopeptidase-like"/>
</dbReference>
<organism evidence="3 4">
    <name type="scientific">Candidatus Kaiserbacteria bacterium RIFCSPLOWO2_01_FULL_51_21</name>
    <dbReference type="NCBI Taxonomy" id="1798508"/>
    <lineage>
        <taxon>Bacteria</taxon>
        <taxon>Candidatus Kaiseribacteriota</taxon>
    </lineage>
</organism>
<dbReference type="InterPro" id="IPR000994">
    <property type="entry name" value="Pept_M24"/>
</dbReference>
<evidence type="ECO:0008006" key="5">
    <source>
        <dbReference type="Google" id="ProtNLM"/>
    </source>
</evidence>
<dbReference type="PANTHER" id="PTHR46112">
    <property type="entry name" value="AMINOPEPTIDASE"/>
    <property type="match status" value="1"/>
</dbReference>
<evidence type="ECO:0000313" key="4">
    <source>
        <dbReference type="Proteomes" id="UP000179115"/>
    </source>
</evidence>
<comment type="caution">
    <text evidence="3">The sequence shown here is derived from an EMBL/GenBank/DDBJ whole genome shotgun (WGS) entry which is preliminary data.</text>
</comment>
<gene>
    <name evidence="3" type="ORF">A3A35_02105</name>
</gene>